<feature type="region of interest" description="Disordered" evidence="1">
    <location>
        <begin position="1"/>
        <end position="21"/>
    </location>
</feature>
<feature type="compositionally biased region" description="Basic and acidic residues" evidence="1">
    <location>
        <begin position="507"/>
        <end position="518"/>
    </location>
</feature>
<keyword evidence="3" id="KW-0282">Flagellum</keyword>
<feature type="compositionally biased region" description="Pro residues" evidence="1">
    <location>
        <begin position="8"/>
        <end position="19"/>
    </location>
</feature>
<feature type="domain" description="Flagellar hook-length control protein-like C-terminal" evidence="2">
    <location>
        <begin position="425"/>
        <end position="504"/>
    </location>
</feature>
<dbReference type="Proteomes" id="UP000581189">
    <property type="component" value="Unassembled WGS sequence"/>
</dbReference>
<accession>A0A7W4DBU3</accession>
<dbReference type="RefSeq" id="WP_182833674.1">
    <property type="nucleotide sequence ID" value="NZ_JACJFN010000002.1"/>
</dbReference>
<dbReference type="InterPro" id="IPR038610">
    <property type="entry name" value="FliK-like_C_sf"/>
</dbReference>
<dbReference type="AlphaFoldDB" id="A0A7W4DBU3"/>
<proteinExistence type="predicted"/>
<evidence type="ECO:0000256" key="1">
    <source>
        <dbReference type="SAM" id="MobiDB-lite"/>
    </source>
</evidence>
<evidence type="ECO:0000313" key="4">
    <source>
        <dbReference type="Proteomes" id="UP000581189"/>
    </source>
</evidence>
<evidence type="ECO:0000313" key="3">
    <source>
        <dbReference type="EMBL" id="MBB1519673.1"/>
    </source>
</evidence>
<name>A0A7W4DBU3_9GAMM</name>
<feature type="region of interest" description="Disordered" evidence="1">
    <location>
        <begin position="499"/>
        <end position="518"/>
    </location>
</feature>
<dbReference type="Pfam" id="PF02120">
    <property type="entry name" value="Flg_hook"/>
    <property type="match status" value="1"/>
</dbReference>
<dbReference type="Gene3D" id="3.30.750.140">
    <property type="match status" value="1"/>
</dbReference>
<dbReference type="InterPro" id="IPR021136">
    <property type="entry name" value="Flagellar_hook_control-like_C"/>
</dbReference>
<keyword evidence="3" id="KW-0969">Cilium</keyword>
<comment type="caution">
    <text evidence="3">The sequence shown here is derived from an EMBL/GenBank/DDBJ whole genome shotgun (WGS) entry which is preliminary data.</text>
</comment>
<gene>
    <name evidence="3" type="ORF">H3H45_10525</name>
</gene>
<keyword evidence="4" id="KW-1185">Reference proteome</keyword>
<dbReference type="EMBL" id="JACJFN010000002">
    <property type="protein sequence ID" value="MBB1519673.1"/>
    <property type="molecule type" value="Genomic_DNA"/>
</dbReference>
<keyword evidence="3" id="KW-0966">Cell projection</keyword>
<protein>
    <submittedName>
        <fullName evidence="3">Flagellar hook-length control protein FliK</fullName>
    </submittedName>
</protein>
<organism evidence="3 4">
    <name type="scientific">Aquipseudomonas guryensis</name>
    <dbReference type="NCBI Taxonomy" id="2759165"/>
    <lineage>
        <taxon>Bacteria</taxon>
        <taxon>Pseudomonadati</taxon>
        <taxon>Pseudomonadota</taxon>
        <taxon>Gammaproteobacteria</taxon>
        <taxon>Pseudomonadales</taxon>
        <taxon>Pseudomonadaceae</taxon>
        <taxon>Aquipseudomonas</taxon>
    </lineage>
</organism>
<reference evidence="3 4" key="1">
    <citation type="submission" date="2020-08" db="EMBL/GenBank/DDBJ databases">
        <authorList>
            <person name="Kim C.M."/>
        </authorList>
    </citation>
    <scope>NUCLEOTIDE SEQUENCE [LARGE SCALE GENOMIC DNA]</scope>
    <source>
        <strain evidence="3 4">SR9</strain>
    </source>
</reference>
<evidence type="ECO:0000259" key="2">
    <source>
        <dbReference type="Pfam" id="PF02120"/>
    </source>
</evidence>
<sequence length="518" mass="55335">MAEITSPRPLPPTPPPTRPAQPAADLAVKLLQPLEGLLATGQTAKAEVVALKEVAQSFQLLLKLTLDNGKQTTVEASSSRPLNQGTALAVTALSDTRLLLALQTGNSKVLTSLDLQQLPIGTLLQGKVEAREQLVQVKTQEAVYKVLVSLLNTPLAGSKLSVETPLPLPIGSLLTAQVQGSQALNFLPLSGRLDQLVLGQQLATQQGRQGSLEGLLKNLQGLSQQNALPENLRASVDKLLGLLPEAGQLSTPKGLAQALENSGLFLEAKLLGGQTSNLPQDLKANLLRLVAQLLPNLPTAPALPGTLGAVSTATALAQALPALVRNALGSLGQANLRQQGLSFPLPSRLLQSMEGEADLEALLKLAAAAVSRLQTHQLSSLAQSQVTAEGNLLTTWQLELPMRNHQDIVPLQIKLQREEQNNASKKEQKEVLWRVELAFDLEPLGPLQVQAQLIRGSLSSQLWAERSNTAELIDHELGHLRERLLAAGLEVGELACRQGMPPQGPKTHVEQRWVDETA</sequence>